<feature type="region of interest" description="Disordered" evidence="1">
    <location>
        <begin position="371"/>
        <end position="393"/>
    </location>
</feature>
<evidence type="ECO:0000256" key="1">
    <source>
        <dbReference type="SAM" id="MobiDB-lite"/>
    </source>
</evidence>
<feature type="region of interest" description="Disordered" evidence="1">
    <location>
        <begin position="210"/>
        <end position="271"/>
    </location>
</feature>
<reference evidence="2" key="1">
    <citation type="submission" date="2022-11" db="UniProtKB">
        <authorList>
            <consortium name="EnsemblMetazoa"/>
        </authorList>
    </citation>
    <scope>IDENTIFICATION</scope>
</reference>
<name>A0A914B2T3_PATMI</name>
<organism evidence="2 3">
    <name type="scientific">Patiria miniata</name>
    <name type="common">Bat star</name>
    <name type="synonym">Asterina miniata</name>
    <dbReference type="NCBI Taxonomy" id="46514"/>
    <lineage>
        <taxon>Eukaryota</taxon>
        <taxon>Metazoa</taxon>
        <taxon>Echinodermata</taxon>
        <taxon>Eleutherozoa</taxon>
        <taxon>Asterozoa</taxon>
        <taxon>Asteroidea</taxon>
        <taxon>Valvatacea</taxon>
        <taxon>Valvatida</taxon>
        <taxon>Asterinidae</taxon>
        <taxon>Patiria</taxon>
    </lineage>
</organism>
<feature type="compositionally biased region" description="Basic and acidic residues" evidence="1">
    <location>
        <begin position="377"/>
        <end position="393"/>
    </location>
</feature>
<dbReference type="OMA" id="CVEPRTY"/>
<dbReference type="AlphaFoldDB" id="A0A914B2T3"/>
<evidence type="ECO:0000313" key="3">
    <source>
        <dbReference type="Proteomes" id="UP000887568"/>
    </source>
</evidence>
<dbReference type="RefSeq" id="XP_038070317.1">
    <property type="nucleotide sequence ID" value="XM_038214389.1"/>
</dbReference>
<feature type="compositionally biased region" description="Polar residues" evidence="1">
    <location>
        <begin position="226"/>
        <end position="235"/>
    </location>
</feature>
<dbReference type="OrthoDB" id="10028763at2759"/>
<feature type="compositionally biased region" description="Basic and acidic residues" evidence="1">
    <location>
        <begin position="443"/>
        <end position="456"/>
    </location>
</feature>
<dbReference type="Proteomes" id="UP000887568">
    <property type="component" value="Unplaced"/>
</dbReference>
<accession>A0A914B2T3</accession>
<evidence type="ECO:0000313" key="2">
    <source>
        <dbReference type="EnsemblMetazoa" id="XP_038070317.1"/>
    </source>
</evidence>
<feature type="region of interest" description="Disordered" evidence="1">
    <location>
        <begin position="443"/>
        <end position="474"/>
    </location>
</feature>
<dbReference type="EnsemblMetazoa" id="XM_038214389.1">
    <property type="protein sequence ID" value="XP_038070317.1"/>
    <property type="gene ID" value="LOC119739437"/>
</dbReference>
<sequence>MASDNEPSAVHRMHKDYVPGGKKLGQGGLSKNLHENFISQNEEREWVDILLDCSPKDEKLDTMVKCYSWEEVSTGWRPAVPNATYISHVAEKKDAEKEKEKDSGKIKSSQKLILFEKDLSWKQCVEPGTYRYVHRSAYAGVQKKKTFNKGPVKRPMDANLKEHIRKVKEHLEKVLVQQASPKNHQRPLGAVHNYGDYVSSLIREAKPNRLQPASEVMHSPRPINPSEDQAQQSPTKVPDVGLTYTVKRGSPVQKSQKSSPLPHAPLLQPGDKTPNDLVAALGSKLNDLIQQDNFKNRVKTRHSRNKTQEKVRSSYEKFTAPAQVESPTLKPLVKVTPGQRQIHDDNEFIGAVAKMNKQATYQFDDIRSVHRVSPTPSREHQSMRHQESKEATHDHRFERLDPANKNFFTYGIAGKAVSPTDVEVRVKNLAGISRILSKNPVEVKKRGTLHPQDKGSNRPGGKGDPGFTITNRLGDPLHRGVVDRGVAGAIASELLPGVNGHKIYFPMQQTYRII</sequence>
<keyword evidence="3" id="KW-1185">Reference proteome</keyword>
<protein>
    <submittedName>
        <fullName evidence="2">Uncharacterized protein</fullName>
    </submittedName>
</protein>
<proteinExistence type="predicted"/>
<feature type="region of interest" description="Disordered" evidence="1">
    <location>
        <begin position="1"/>
        <end position="25"/>
    </location>
</feature>
<dbReference type="GeneID" id="119739437"/>